<dbReference type="SUPFAM" id="SSF53448">
    <property type="entry name" value="Nucleotide-diphospho-sugar transferases"/>
    <property type="match status" value="1"/>
</dbReference>
<name>A0A1M5Z141_9FIRM</name>
<keyword evidence="2" id="KW-0808">Transferase</keyword>
<sequence>MTPPFVSYTTFNRLGLTARNLNSLLSNTTDDFELHIIDNNSQDGTWDYVQTLTDSRIKSKTRFEINFGPIYSVNFNLARRRPDQYFIVIEGDVHQYAPDWISRFMRVFEAFPEVGLLGMSRPSPYPPFLPEVSLQERNGVNYLQLARTEVNGTLDFIPGQCQMLRPELISMLGYWCEECGYGDAELSLRTNNYTPYKAGFVIDVPTDMEQSVPCEGCQASPWCRFDKVSYKCQDVWASKHKNEGFVAANGWKYNAYFNELSQGLRTAYCASIHDPASISTHLYHMDWALENFAYYIINAN</sequence>
<evidence type="ECO:0000259" key="1">
    <source>
        <dbReference type="Pfam" id="PF00535"/>
    </source>
</evidence>
<dbReference type="RefSeq" id="WP_073080791.1">
    <property type="nucleotide sequence ID" value="NZ_FQXV01000012.1"/>
</dbReference>
<accession>A0A1M5Z141</accession>
<feature type="domain" description="Glycosyltransferase 2-like" evidence="1">
    <location>
        <begin position="9"/>
        <end position="167"/>
    </location>
</feature>
<dbReference type="PANTHER" id="PTHR43179">
    <property type="entry name" value="RHAMNOSYLTRANSFERASE WBBL"/>
    <property type="match status" value="1"/>
</dbReference>
<protein>
    <submittedName>
        <fullName evidence="2">Glycosyl transferase family 2</fullName>
    </submittedName>
</protein>
<keyword evidence="3" id="KW-1185">Reference proteome</keyword>
<dbReference type="PANTHER" id="PTHR43179:SF7">
    <property type="entry name" value="RHAMNOSYLTRANSFERASE WBBL"/>
    <property type="match status" value="1"/>
</dbReference>
<dbReference type="OrthoDB" id="9772751at2"/>
<dbReference type="AlphaFoldDB" id="A0A1M5Z141"/>
<proteinExistence type="predicted"/>
<dbReference type="InterPro" id="IPR029044">
    <property type="entry name" value="Nucleotide-diphossugar_trans"/>
</dbReference>
<dbReference type="Pfam" id="PF00535">
    <property type="entry name" value="Glycos_transf_2"/>
    <property type="match status" value="1"/>
</dbReference>
<dbReference type="STRING" id="1123282.SAMN02745823_03067"/>
<dbReference type="Proteomes" id="UP000183995">
    <property type="component" value="Unassembled WGS sequence"/>
</dbReference>
<evidence type="ECO:0000313" key="3">
    <source>
        <dbReference type="Proteomes" id="UP000183995"/>
    </source>
</evidence>
<dbReference type="Gene3D" id="3.90.550.10">
    <property type="entry name" value="Spore Coat Polysaccharide Biosynthesis Protein SpsA, Chain A"/>
    <property type="match status" value="1"/>
</dbReference>
<gene>
    <name evidence="2" type="ORF">SAMN02745823_03067</name>
</gene>
<dbReference type="CDD" id="cd00761">
    <property type="entry name" value="Glyco_tranf_GTA_type"/>
    <property type="match status" value="1"/>
</dbReference>
<dbReference type="EMBL" id="FQXV01000012">
    <property type="protein sequence ID" value="SHI17921.1"/>
    <property type="molecule type" value="Genomic_DNA"/>
</dbReference>
<dbReference type="InterPro" id="IPR001173">
    <property type="entry name" value="Glyco_trans_2-like"/>
</dbReference>
<dbReference type="GO" id="GO:0016740">
    <property type="term" value="F:transferase activity"/>
    <property type="evidence" value="ECO:0007669"/>
    <property type="project" value="UniProtKB-KW"/>
</dbReference>
<organism evidence="2 3">
    <name type="scientific">Sporobacter termitidis DSM 10068</name>
    <dbReference type="NCBI Taxonomy" id="1123282"/>
    <lineage>
        <taxon>Bacteria</taxon>
        <taxon>Bacillati</taxon>
        <taxon>Bacillota</taxon>
        <taxon>Clostridia</taxon>
        <taxon>Eubacteriales</taxon>
        <taxon>Oscillospiraceae</taxon>
        <taxon>Sporobacter</taxon>
    </lineage>
</organism>
<evidence type="ECO:0000313" key="2">
    <source>
        <dbReference type="EMBL" id="SHI17921.1"/>
    </source>
</evidence>
<reference evidence="2 3" key="1">
    <citation type="submission" date="2016-11" db="EMBL/GenBank/DDBJ databases">
        <authorList>
            <person name="Jaros S."/>
            <person name="Januszkiewicz K."/>
            <person name="Wedrychowicz H."/>
        </authorList>
    </citation>
    <scope>NUCLEOTIDE SEQUENCE [LARGE SCALE GENOMIC DNA]</scope>
    <source>
        <strain evidence="2 3">DSM 10068</strain>
    </source>
</reference>